<evidence type="ECO:0000313" key="2">
    <source>
        <dbReference type="Proteomes" id="UP000602284"/>
    </source>
</evidence>
<organism evidence="1 2">
    <name type="scientific">Tumebacillus amylolyticus</name>
    <dbReference type="NCBI Taxonomy" id="2801339"/>
    <lineage>
        <taxon>Bacteria</taxon>
        <taxon>Bacillati</taxon>
        <taxon>Bacillota</taxon>
        <taxon>Bacilli</taxon>
        <taxon>Bacillales</taxon>
        <taxon>Alicyclobacillaceae</taxon>
        <taxon>Tumebacillus</taxon>
    </lineage>
</organism>
<dbReference type="Proteomes" id="UP000602284">
    <property type="component" value="Unassembled WGS sequence"/>
</dbReference>
<comment type="caution">
    <text evidence="1">The sequence shown here is derived from an EMBL/GenBank/DDBJ whole genome shotgun (WGS) entry which is preliminary data.</text>
</comment>
<keyword evidence="2" id="KW-1185">Reference proteome</keyword>
<dbReference type="RefSeq" id="WP_201630245.1">
    <property type="nucleotide sequence ID" value="NZ_JAEQNB010000001.1"/>
</dbReference>
<proteinExistence type="predicted"/>
<dbReference type="EMBL" id="JAEQNB010000001">
    <property type="protein sequence ID" value="MBL0385119.1"/>
    <property type="molecule type" value="Genomic_DNA"/>
</dbReference>
<accession>A0ABS1J4B7</accession>
<evidence type="ECO:0000313" key="1">
    <source>
        <dbReference type="EMBL" id="MBL0385119.1"/>
    </source>
</evidence>
<protein>
    <recommendedName>
        <fullName evidence="3">Bacterial transcriptional activator domain-containing protein</fullName>
    </recommendedName>
</protein>
<reference evidence="1 2" key="1">
    <citation type="submission" date="2021-01" db="EMBL/GenBank/DDBJ databases">
        <title>Tumebacillus sp. strain ITR2 16S ribosomal RNA gene Genome sequencing and assembly.</title>
        <authorList>
            <person name="Kang M."/>
        </authorList>
    </citation>
    <scope>NUCLEOTIDE SEQUENCE [LARGE SCALE GENOMIC DNA]</scope>
    <source>
        <strain evidence="1 2">ITR2</strain>
    </source>
</reference>
<sequence>MAYEKLEKTTGFGYTIADNAHCRLMMLEDMLNTYVGQINLAKNGYVPQFGIGQLNQSTLDYFEDLLNELSFARVAKIYNDLAEDYLKDFEADNQQIFLEDAYNYLSISVSVSPTAHVERARAYTLMGSYYAFNGQPDKSYVQLQEAYRVLEGLGNEEQVERARKQLEECRVQK</sequence>
<gene>
    <name evidence="1" type="ORF">JJB07_00545</name>
</gene>
<name>A0ABS1J4B7_9BACL</name>
<evidence type="ECO:0008006" key="3">
    <source>
        <dbReference type="Google" id="ProtNLM"/>
    </source>
</evidence>